<evidence type="ECO:0000256" key="1">
    <source>
        <dbReference type="SAM" id="MobiDB-lite"/>
    </source>
</evidence>
<dbReference type="AlphaFoldDB" id="A0AAV9VR60"/>
<evidence type="ECO:0000313" key="2">
    <source>
        <dbReference type="EMBL" id="KAK6495041.1"/>
    </source>
</evidence>
<accession>A0AAV9VR60</accession>
<name>A0AAV9VR60_9PEZI</name>
<protein>
    <submittedName>
        <fullName evidence="2">Uncharacterized protein</fullName>
    </submittedName>
</protein>
<reference evidence="2 3" key="1">
    <citation type="submission" date="2023-08" db="EMBL/GenBank/DDBJ databases">
        <authorList>
            <person name="Palmer J.M."/>
        </authorList>
    </citation>
    <scope>NUCLEOTIDE SEQUENCE [LARGE SCALE GENOMIC DNA]</scope>
    <source>
        <strain evidence="2 3">TWF481</strain>
    </source>
</reference>
<dbReference type="Proteomes" id="UP001370758">
    <property type="component" value="Unassembled WGS sequence"/>
</dbReference>
<organism evidence="2 3">
    <name type="scientific">Arthrobotrys musiformis</name>
    <dbReference type="NCBI Taxonomy" id="47236"/>
    <lineage>
        <taxon>Eukaryota</taxon>
        <taxon>Fungi</taxon>
        <taxon>Dikarya</taxon>
        <taxon>Ascomycota</taxon>
        <taxon>Pezizomycotina</taxon>
        <taxon>Orbiliomycetes</taxon>
        <taxon>Orbiliales</taxon>
        <taxon>Orbiliaceae</taxon>
        <taxon>Arthrobotrys</taxon>
    </lineage>
</organism>
<sequence length="246" mass="28140">MPNSDPEAMKGAWKSGEIGAKIGEVMRKIWDQVSSFEDRKLLYPKKLMEKLKEDYPDCNVVVFHNQNSEYYFINGAHSHHECKGGLFGTTFGYEAWVFECGYFRRYGDGGWENWACCGWLCSPGSEEHVLFTNGHESAAAFWDEGMANGRPHMDFIKEHCNKMTTKFESGGWWDSHEYGSLNKDRGSIPPPPKPIEIEDIDIDTPPPKPEGEDIDTDIVNHPDKDKKHPWEGKLFQLPPRTTIPLE</sequence>
<comment type="caution">
    <text evidence="2">The sequence shown here is derived from an EMBL/GenBank/DDBJ whole genome shotgun (WGS) entry which is preliminary data.</text>
</comment>
<dbReference type="EMBL" id="JAVHJL010000013">
    <property type="protein sequence ID" value="KAK6495041.1"/>
    <property type="molecule type" value="Genomic_DNA"/>
</dbReference>
<proteinExistence type="predicted"/>
<feature type="compositionally biased region" description="Basic and acidic residues" evidence="1">
    <location>
        <begin position="218"/>
        <end position="231"/>
    </location>
</feature>
<evidence type="ECO:0000313" key="3">
    <source>
        <dbReference type="Proteomes" id="UP001370758"/>
    </source>
</evidence>
<gene>
    <name evidence="2" type="ORF">TWF481_003068</name>
</gene>
<feature type="region of interest" description="Disordered" evidence="1">
    <location>
        <begin position="183"/>
        <end position="246"/>
    </location>
</feature>
<keyword evidence="3" id="KW-1185">Reference proteome</keyword>